<feature type="non-terminal residue" evidence="1">
    <location>
        <position position="193"/>
    </location>
</feature>
<dbReference type="InterPro" id="IPR013954">
    <property type="entry name" value="PNK3P"/>
</dbReference>
<dbReference type="PANTHER" id="PTHR12083:SF9">
    <property type="entry name" value="BIFUNCTIONAL POLYNUCLEOTIDE PHOSPHATASE_KINASE"/>
    <property type="match status" value="1"/>
</dbReference>
<dbReference type="VEuPathDB" id="VectorBase:LDEU013791"/>
<dbReference type="Gene3D" id="3.40.50.1000">
    <property type="entry name" value="HAD superfamily/HAD-like"/>
    <property type="match status" value="1"/>
</dbReference>
<evidence type="ECO:0000313" key="2">
    <source>
        <dbReference type="Proteomes" id="UP000288716"/>
    </source>
</evidence>
<dbReference type="OrthoDB" id="19045at2759"/>
<accession>A0A443RSV1</accession>
<dbReference type="InterPro" id="IPR023214">
    <property type="entry name" value="HAD_sf"/>
</dbReference>
<reference evidence="1 2" key="1">
    <citation type="journal article" date="2018" name="Gigascience">
        <title>Genomes of trombidid mites reveal novel predicted allergens and laterally-transferred genes associated with secondary metabolism.</title>
        <authorList>
            <person name="Dong X."/>
            <person name="Chaisiri K."/>
            <person name="Xia D."/>
            <person name="Armstrong S.D."/>
            <person name="Fang Y."/>
            <person name="Donnelly M.J."/>
            <person name="Kadowaki T."/>
            <person name="McGarry J.W."/>
            <person name="Darby A.C."/>
            <person name="Makepeace B.L."/>
        </authorList>
    </citation>
    <scope>NUCLEOTIDE SEQUENCE [LARGE SCALE GENOMIC DNA]</scope>
    <source>
        <strain evidence="1">UoL-UT</strain>
    </source>
</reference>
<dbReference type="Gene3D" id="3.40.50.300">
    <property type="entry name" value="P-loop containing nucleotide triphosphate hydrolases"/>
    <property type="match status" value="1"/>
</dbReference>
<evidence type="ECO:0008006" key="3">
    <source>
        <dbReference type="Google" id="ProtNLM"/>
    </source>
</evidence>
<dbReference type="InterPro" id="IPR036412">
    <property type="entry name" value="HAD-like_sf"/>
</dbReference>
<proteinExistence type="predicted"/>
<gene>
    <name evidence="1" type="ORF">B4U80_12538</name>
</gene>
<dbReference type="Pfam" id="PF08645">
    <property type="entry name" value="PNK3P"/>
    <property type="match status" value="1"/>
</dbReference>
<dbReference type="GO" id="GO:0003690">
    <property type="term" value="F:double-stranded DNA binding"/>
    <property type="evidence" value="ECO:0007669"/>
    <property type="project" value="TreeGrafter"/>
</dbReference>
<dbReference type="PANTHER" id="PTHR12083">
    <property type="entry name" value="BIFUNCTIONAL POLYNUCLEOTIDE PHOSPHATASE/KINASE"/>
    <property type="match status" value="1"/>
</dbReference>
<organism evidence="1 2">
    <name type="scientific">Leptotrombidium deliense</name>
    <dbReference type="NCBI Taxonomy" id="299467"/>
    <lineage>
        <taxon>Eukaryota</taxon>
        <taxon>Metazoa</taxon>
        <taxon>Ecdysozoa</taxon>
        <taxon>Arthropoda</taxon>
        <taxon>Chelicerata</taxon>
        <taxon>Arachnida</taxon>
        <taxon>Acari</taxon>
        <taxon>Acariformes</taxon>
        <taxon>Trombidiformes</taxon>
        <taxon>Prostigmata</taxon>
        <taxon>Anystina</taxon>
        <taxon>Parasitengona</taxon>
        <taxon>Trombiculoidea</taxon>
        <taxon>Trombiculidae</taxon>
        <taxon>Leptotrombidium</taxon>
    </lineage>
</organism>
<dbReference type="SUPFAM" id="SSF56784">
    <property type="entry name" value="HAD-like"/>
    <property type="match status" value="1"/>
</dbReference>
<evidence type="ECO:0000313" key="1">
    <source>
        <dbReference type="EMBL" id="RWS18249.1"/>
    </source>
</evidence>
<name>A0A443RSV1_9ACAR</name>
<protein>
    <recommendedName>
        <fullName evidence="3">Bifunctional polynucleotide phosphatase/kinase-like protein</fullName>
    </recommendedName>
</protein>
<comment type="caution">
    <text evidence="1">The sequence shown here is derived from an EMBL/GenBank/DDBJ whole genome shotgun (WGS) entry which is preliminary data.</text>
</comment>
<dbReference type="GO" id="GO:0046404">
    <property type="term" value="F:ATP-dependent polydeoxyribonucleotide 5'-hydroxyl-kinase activity"/>
    <property type="evidence" value="ECO:0007669"/>
    <property type="project" value="TreeGrafter"/>
</dbReference>
<dbReference type="GO" id="GO:0006281">
    <property type="term" value="P:DNA repair"/>
    <property type="evidence" value="ECO:0007669"/>
    <property type="project" value="TreeGrafter"/>
</dbReference>
<feature type="non-terminal residue" evidence="1">
    <location>
        <position position="1"/>
    </location>
</feature>
<sequence>KPRPGMYYLFQQYYNNNVKINFKIMIGDAAGRPKDYSAVDLLFAKNLNFNSFQTPNDFITKSLMPETVEHAIAIYNTKLPIFNPKSLFDVKSFIARDIVTQQRYESFELLLDALPSTYVIFVGCPASGKSTFYNKYLRENHFHEICRDKLQTMRRCEKEIQKLKNVGMTKIVVNNLNIAAADRKRYLNILADA</sequence>
<keyword evidence="2" id="KW-1185">Reference proteome</keyword>
<dbReference type="EMBL" id="NCKV01043040">
    <property type="protein sequence ID" value="RWS18249.1"/>
    <property type="molecule type" value="Genomic_DNA"/>
</dbReference>
<dbReference type="AlphaFoldDB" id="A0A443RSV1"/>
<dbReference type="InterPro" id="IPR027417">
    <property type="entry name" value="P-loop_NTPase"/>
</dbReference>
<dbReference type="Proteomes" id="UP000288716">
    <property type="component" value="Unassembled WGS sequence"/>
</dbReference>
<dbReference type="STRING" id="299467.A0A443RSV1"/>
<dbReference type="GO" id="GO:0046403">
    <property type="term" value="F:polynucleotide 3'-phosphatase activity"/>
    <property type="evidence" value="ECO:0007669"/>
    <property type="project" value="TreeGrafter"/>
</dbReference>
<dbReference type="SUPFAM" id="SSF52540">
    <property type="entry name" value="P-loop containing nucleoside triphosphate hydrolases"/>
    <property type="match status" value="1"/>
</dbReference>